<feature type="transmembrane region" description="Helical" evidence="2">
    <location>
        <begin position="355"/>
        <end position="377"/>
    </location>
</feature>
<feature type="transmembrane region" description="Helical" evidence="2">
    <location>
        <begin position="669"/>
        <end position="688"/>
    </location>
</feature>
<feature type="region of interest" description="Disordered" evidence="1">
    <location>
        <begin position="173"/>
        <end position="290"/>
    </location>
</feature>
<feature type="transmembrane region" description="Helical" evidence="2">
    <location>
        <begin position="623"/>
        <end position="649"/>
    </location>
</feature>
<evidence type="ECO:0000313" key="4">
    <source>
        <dbReference type="Proteomes" id="UP000800041"/>
    </source>
</evidence>
<feature type="transmembrane region" description="Helical" evidence="2">
    <location>
        <begin position="312"/>
        <end position="335"/>
    </location>
</feature>
<keyword evidence="2" id="KW-0812">Transmembrane</keyword>
<feature type="compositionally biased region" description="Basic and acidic residues" evidence="1">
    <location>
        <begin position="39"/>
        <end position="63"/>
    </location>
</feature>
<evidence type="ECO:0000313" key="3">
    <source>
        <dbReference type="EMBL" id="KAF1992308.1"/>
    </source>
</evidence>
<feature type="transmembrane region" description="Helical" evidence="2">
    <location>
        <begin position="463"/>
        <end position="487"/>
    </location>
</feature>
<name>A0A6G1HH91_9PEZI</name>
<evidence type="ECO:0000256" key="1">
    <source>
        <dbReference type="SAM" id="MobiDB-lite"/>
    </source>
</evidence>
<proteinExistence type="predicted"/>
<gene>
    <name evidence="3" type="ORF">K402DRAFT_3318</name>
</gene>
<organism evidence="3 4">
    <name type="scientific">Aulographum hederae CBS 113979</name>
    <dbReference type="NCBI Taxonomy" id="1176131"/>
    <lineage>
        <taxon>Eukaryota</taxon>
        <taxon>Fungi</taxon>
        <taxon>Dikarya</taxon>
        <taxon>Ascomycota</taxon>
        <taxon>Pezizomycotina</taxon>
        <taxon>Dothideomycetes</taxon>
        <taxon>Pleosporomycetidae</taxon>
        <taxon>Aulographales</taxon>
        <taxon>Aulographaceae</taxon>
    </lineage>
</organism>
<keyword evidence="4" id="KW-1185">Reference proteome</keyword>
<dbReference type="AlphaFoldDB" id="A0A6G1HH91"/>
<feature type="compositionally biased region" description="Polar residues" evidence="1">
    <location>
        <begin position="72"/>
        <end position="85"/>
    </location>
</feature>
<feature type="compositionally biased region" description="Low complexity" evidence="1">
    <location>
        <begin position="266"/>
        <end position="275"/>
    </location>
</feature>
<dbReference type="Proteomes" id="UP000800041">
    <property type="component" value="Unassembled WGS sequence"/>
</dbReference>
<feature type="transmembrane region" description="Helical" evidence="2">
    <location>
        <begin position="779"/>
        <end position="799"/>
    </location>
</feature>
<protein>
    <recommendedName>
        <fullName evidence="5">Phosphoribosylaminoimidazole-succinocarboxamide synthase</fullName>
    </recommendedName>
</protein>
<sequence length="995" mass="110956">MAARALSPSLRQTNVSQPRLAHAHSSQSISADEDYYSLSDHDLHDHDLDNEHTHLDSDNESHSQRTIRRYSTPPSRIYTPQQSREQLPPHHVQPSIRHVKSASQQHLIVPNASSSVAFDERSIQRKPLPNPNSNSNFDDARKRAMDQNSGAMTPGLDDTPYIRFAIDQLTRDEEVRGSRQYHGTRPEPDYPVDRLVSDEGLGYTTRDPASVPAEPPVAAIPPRHPGRLSREYSSSPPPQPIEPLRVRKEEKTGEGRPLPDPPAVPQPQRQSQQSPRHSDESSEPDIFVPYNPLRTSTQHPPLNFLPSILRPFCLLLFILVSLLMLAGLMFCAIYSPQNDGLWAYGGFGDSRYFVFNYLPTLLGMIILIWLFQVQIAVQRMTPFMCMASNSVRSRSNGVLLDLYPTQFLVPKIQYFAAGQPVIGACFIIFWLFLFTVPLLASAFNVRFFGPQGTGVWMWVPVQGVIWTIIALYWLLIFALIALAVTLWRTRTGLKWDPRSLADLIVLIERSNFMNDYAGSETFSLKQNFKLRLYDRTDRLGYWHTSKRPQDVFHGLGEEGGVTRRYSIEQGRIKEKAPERQSFQSQAGDLESGQGVEGGNYSIRMDIRSSKIRRRYIPWFIKDTFIVAWIVVCVILYLAFLVVSFVNGAVTNGFSPALPAGSSSGGFSSANFLYSFIPALIGFLLYLLWMPIDFSHRRLQPFAALSSYTGATAERSLLLDYPARLPFSATITALLQGDLKVAYVTFITLLSASLPVLAGGIFWAQFYTSDSTVRIAAHRAGLYALCVFLAFYATAFFAILPGRKRMALPHDATTLAEIISWLYMSHLLTDRAFARCETKAQLVSRLLGAKPGANGVAGTTSASKRPNLMASLSSLTGLGNRSRAALPTTAEEVPDEGPSLATITTSVGEPEPKSLRSGSHRDSGYSKPADVMGEKLTGEAPKTRIQLAMKEVRYGFGVYVGRDGREHLGVDRVRRVGEGARDMVLFDERFGRGILK</sequence>
<keyword evidence="2" id="KW-1133">Transmembrane helix</keyword>
<feature type="transmembrane region" description="Helical" evidence="2">
    <location>
        <begin position="421"/>
        <end position="443"/>
    </location>
</feature>
<feature type="region of interest" description="Disordered" evidence="1">
    <location>
        <begin position="885"/>
        <end position="930"/>
    </location>
</feature>
<evidence type="ECO:0008006" key="5">
    <source>
        <dbReference type="Google" id="ProtNLM"/>
    </source>
</evidence>
<evidence type="ECO:0000256" key="2">
    <source>
        <dbReference type="SAM" id="Phobius"/>
    </source>
</evidence>
<keyword evidence="2" id="KW-0472">Membrane</keyword>
<feature type="compositionally biased region" description="Basic and acidic residues" evidence="1">
    <location>
        <begin position="909"/>
        <end position="923"/>
    </location>
</feature>
<feature type="region of interest" description="Disordered" evidence="1">
    <location>
        <begin position="118"/>
        <end position="140"/>
    </location>
</feature>
<feature type="transmembrane region" description="Helical" evidence="2">
    <location>
        <begin position="740"/>
        <end position="767"/>
    </location>
</feature>
<feature type="region of interest" description="Disordered" evidence="1">
    <location>
        <begin position="1"/>
        <end position="94"/>
    </location>
</feature>
<dbReference type="OrthoDB" id="3057599at2759"/>
<dbReference type="Pfam" id="PF11915">
    <property type="entry name" value="DUF3433"/>
    <property type="match status" value="2"/>
</dbReference>
<feature type="compositionally biased region" description="Pro residues" evidence="1">
    <location>
        <begin position="213"/>
        <end position="223"/>
    </location>
</feature>
<feature type="compositionally biased region" description="Basic and acidic residues" evidence="1">
    <location>
        <begin position="184"/>
        <end position="197"/>
    </location>
</feature>
<accession>A0A6G1HH91</accession>
<dbReference type="PANTHER" id="PTHR37544">
    <property type="entry name" value="SPRAY-RELATED"/>
    <property type="match status" value="1"/>
</dbReference>
<dbReference type="InterPro" id="IPR021840">
    <property type="entry name" value="DUF3433"/>
</dbReference>
<dbReference type="PANTHER" id="PTHR37544:SF1">
    <property type="entry name" value="PHOSPHORIBOSYLAMINOIMIDAZOLE-SUCCINOCARBOXAMIDE SYNTHASE"/>
    <property type="match status" value="1"/>
</dbReference>
<reference evidence="3" key="1">
    <citation type="journal article" date="2020" name="Stud. Mycol.">
        <title>101 Dothideomycetes genomes: a test case for predicting lifestyles and emergence of pathogens.</title>
        <authorList>
            <person name="Haridas S."/>
            <person name="Albert R."/>
            <person name="Binder M."/>
            <person name="Bloem J."/>
            <person name="Labutti K."/>
            <person name="Salamov A."/>
            <person name="Andreopoulos B."/>
            <person name="Baker S."/>
            <person name="Barry K."/>
            <person name="Bills G."/>
            <person name="Bluhm B."/>
            <person name="Cannon C."/>
            <person name="Castanera R."/>
            <person name="Culley D."/>
            <person name="Daum C."/>
            <person name="Ezra D."/>
            <person name="Gonzalez J."/>
            <person name="Henrissat B."/>
            <person name="Kuo A."/>
            <person name="Liang C."/>
            <person name="Lipzen A."/>
            <person name="Lutzoni F."/>
            <person name="Magnuson J."/>
            <person name="Mondo S."/>
            <person name="Nolan M."/>
            <person name="Ohm R."/>
            <person name="Pangilinan J."/>
            <person name="Park H.-J."/>
            <person name="Ramirez L."/>
            <person name="Alfaro M."/>
            <person name="Sun H."/>
            <person name="Tritt A."/>
            <person name="Yoshinaga Y."/>
            <person name="Zwiers L.-H."/>
            <person name="Turgeon B."/>
            <person name="Goodwin S."/>
            <person name="Spatafora J."/>
            <person name="Crous P."/>
            <person name="Grigoriev I."/>
        </authorList>
    </citation>
    <scope>NUCLEOTIDE SEQUENCE</scope>
    <source>
        <strain evidence="3">CBS 113979</strain>
    </source>
</reference>
<feature type="compositionally biased region" description="Basic and acidic residues" evidence="1">
    <location>
        <begin position="244"/>
        <end position="254"/>
    </location>
</feature>
<dbReference type="EMBL" id="ML977137">
    <property type="protein sequence ID" value="KAF1992308.1"/>
    <property type="molecule type" value="Genomic_DNA"/>
</dbReference>